<name>A0AAV5R8T1_PICKL</name>
<organism evidence="4 5">
    <name type="scientific">Pichia kluyveri</name>
    <name type="common">Yeast</name>
    <dbReference type="NCBI Taxonomy" id="36015"/>
    <lineage>
        <taxon>Eukaryota</taxon>
        <taxon>Fungi</taxon>
        <taxon>Dikarya</taxon>
        <taxon>Ascomycota</taxon>
        <taxon>Saccharomycotina</taxon>
        <taxon>Pichiomycetes</taxon>
        <taxon>Pichiales</taxon>
        <taxon>Pichiaceae</taxon>
        <taxon>Pichia</taxon>
    </lineage>
</organism>
<sequence>MSADFWVSTQRSHWQFTKEQLSNARLSISTWEKQKFSNNAIIVRYDTNVRIYIHQMIAKLGRRLCLRQIILVTAEVYISRFLTKVSLIEVNFYMLITTAVYLACKICECPQHIRSVLSEARNCWPEFISIDFTKLAEFEFYLIEELNCFLILHHPYDSLIQLVKVLGSESSIEKSLSSNSKYRLNLTDKEIGHSWQIINDSYMTDLPLLYPPHIIAIASLHLVLILQLDLSDLDNTQISKTKSTRANSNGSNGSNTSANMNMNMNTNTNMNMNLNLNLNLNSNITKNNQPLISGLNIKLPSLDFNKQTTINDNKVKATNKKNISGQYGLRRKLSHTLRQRMTNSLSPEKFASSQMENSSNSNNNTSNIANGVNNSRIEAFSNFLAGSNVNLGQVMEAVQSLLYLYEEWQHYDEVAVRQSIKTLVMTISSITTNM</sequence>
<dbReference type="CDD" id="cd20513">
    <property type="entry name" value="CYCLIN_CCNC_rpt1"/>
    <property type="match status" value="1"/>
</dbReference>
<proteinExistence type="inferred from homology"/>
<protein>
    <submittedName>
        <fullName evidence="4">Cyclin-dependent protein serine/threonine kinase regulator</fullName>
    </submittedName>
</protein>
<dbReference type="Proteomes" id="UP001378960">
    <property type="component" value="Unassembled WGS sequence"/>
</dbReference>
<accession>A0AAV5R8T1</accession>
<feature type="compositionally biased region" description="Low complexity" evidence="2">
    <location>
        <begin position="352"/>
        <end position="369"/>
    </location>
</feature>
<evidence type="ECO:0000256" key="1">
    <source>
        <dbReference type="RuleBase" id="RU000383"/>
    </source>
</evidence>
<dbReference type="Gene3D" id="1.10.472.10">
    <property type="entry name" value="Cyclin-like"/>
    <property type="match status" value="2"/>
</dbReference>
<dbReference type="SUPFAM" id="SSF47954">
    <property type="entry name" value="Cyclin-like"/>
    <property type="match status" value="2"/>
</dbReference>
<keyword evidence="4" id="KW-0808">Transferase</keyword>
<gene>
    <name evidence="4" type="ORF">DAPK24_045770</name>
</gene>
<keyword evidence="5" id="KW-1185">Reference proteome</keyword>
<keyword evidence="1" id="KW-0195">Cyclin</keyword>
<dbReference type="SMART" id="SM00385">
    <property type="entry name" value="CYCLIN"/>
    <property type="match status" value="1"/>
</dbReference>
<keyword evidence="4" id="KW-0418">Kinase</keyword>
<dbReference type="GO" id="GO:0016538">
    <property type="term" value="F:cyclin-dependent protein serine/threonine kinase regulator activity"/>
    <property type="evidence" value="ECO:0007669"/>
    <property type="project" value="InterPro"/>
</dbReference>
<evidence type="ECO:0000313" key="4">
    <source>
        <dbReference type="EMBL" id="GMM47979.1"/>
    </source>
</evidence>
<comment type="caution">
    <text evidence="4">The sequence shown here is derived from an EMBL/GenBank/DDBJ whole genome shotgun (WGS) entry which is preliminary data.</text>
</comment>
<dbReference type="Pfam" id="PF00134">
    <property type="entry name" value="Cyclin_N"/>
    <property type="match status" value="1"/>
</dbReference>
<reference evidence="4 5" key="1">
    <citation type="journal article" date="2023" name="Elife">
        <title>Identification of key yeast species and microbe-microbe interactions impacting larval growth of Drosophila in the wild.</title>
        <authorList>
            <person name="Mure A."/>
            <person name="Sugiura Y."/>
            <person name="Maeda R."/>
            <person name="Honda K."/>
            <person name="Sakurai N."/>
            <person name="Takahashi Y."/>
            <person name="Watada M."/>
            <person name="Katoh T."/>
            <person name="Gotoh A."/>
            <person name="Gotoh Y."/>
            <person name="Taniguchi I."/>
            <person name="Nakamura K."/>
            <person name="Hayashi T."/>
            <person name="Katayama T."/>
            <person name="Uemura T."/>
            <person name="Hattori Y."/>
        </authorList>
    </citation>
    <scope>NUCLEOTIDE SEQUENCE [LARGE SCALE GENOMIC DNA]</scope>
    <source>
        <strain evidence="4 5">PK-24</strain>
    </source>
</reference>
<feature type="domain" description="Cyclin-like" evidence="3">
    <location>
        <begin position="55"/>
        <end position="154"/>
    </location>
</feature>
<dbReference type="InterPro" id="IPR036915">
    <property type="entry name" value="Cyclin-like_sf"/>
</dbReference>
<dbReference type="InterPro" id="IPR013763">
    <property type="entry name" value="Cyclin-like_dom"/>
</dbReference>
<evidence type="ECO:0000256" key="2">
    <source>
        <dbReference type="SAM" id="MobiDB-lite"/>
    </source>
</evidence>
<dbReference type="GO" id="GO:0016301">
    <property type="term" value="F:kinase activity"/>
    <property type="evidence" value="ECO:0007669"/>
    <property type="project" value="UniProtKB-KW"/>
</dbReference>
<feature type="region of interest" description="Disordered" evidence="2">
    <location>
        <begin position="344"/>
        <end position="369"/>
    </location>
</feature>
<dbReference type="AlphaFoldDB" id="A0AAV5R8T1"/>
<evidence type="ECO:0000259" key="3">
    <source>
        <dbReference type="SMART" id="SM00385"/>
    </source>
</evidence>
<dbReference type="GO" id="GO:0006357">
    <property type="term" value="P:regulation of transcription by RNA polymerase II"/>
    <property type="evidence" value="ECO:0007669"/>
    <property type="project" value="InterPro"/>
</dbReference>
<dbReference type="InterPro" id="IPR043198">
    <property type="entry name" value="Cyclin/Ssn8"/>
</dbReference>
<dbReference type="PANTHER" id="PTHR10026">
    <property type="entry name" value="CYCLIN"/>
    <property type="match status" value="1"/>
</dbReference>
<comment type="similarity">
    <text evidence="1">Belongs to the cyclin family.</text>
</comment>
<dbReference type="InterPro" id="IPR006671">
    <property type="entry name" value="Cyclin_N"/>
</dbReference>
<evidence type="ECO:0000313" key="5">
    <source>
        <dbReference type="Proteomes" id="UP001378960"/>
    </source>
</evidence>
<dbReference type="EMBL" id="BTGB01000009">
    <property type="protein sequence ID" value="GMM47979.1"/>
    <property type="molecule type" value="Genomic_DNA"/>
</dbReference>